<dbReference type="PROSITE" id="PS01124">
    <property type="entry name" value="HTH_ARAC_FAMILY_2"/>
    <property type="match status" value="1"/>
</dbReference>
<evidence type="ECO:0000256" key="2">
    <source>
        <dbReference type="ARBA" id="ARBA00023125"/>
    </source>
</evidence>
<accession>A0A4R5KUL2</accession>
<keyword evidence="5" id="KW-0812">Transmembrane</keyword>
<proteinExistence type="predicted"/>
<dbReference type="InterPro" id="IPR020449">
    <property type="entry name" value="Tscrpt_reg_AraC-type_HTH"/>
</dbReference>
<keyword evidence="5" id="KW-1133">Transmembrane helix</keyword>
<dbReference type="SMART" id="SM00342">
    <property type="entry name" value="HTH_ARAC"/>
    <property type="match status" value="1"/>
</dbReference>
<evidence type="ECO:0000256" key="3">
    <source>
        <dbReference type="ARBA" id="ARBA00023163"/>
    </source>
</evidence>
<dbReference type="Gene3D" id="1.10.10.60">
    <property type="entry name" value="Homeodomain-like"/>
    <property type="match status" value="2"/>
</dbReference>
<reference evidence="7 8" key="1">
    <citation type="submission" date="2019-03" db="EMBL/GenBank/DDBJ databases">
        <title>This is whole genome sequence of Paenibacillus sp MS74 strain.</title>
        <authorList>
            <person name="Trinh H.N."/>
        </authorList>
    </citation>
    <scope>NUCLEOTIDE SEQUENCE [LARGE SCALE GENOMIC DNA]</scope>
    <source>
        <strain evidence="7 8">MS74</strain>
    </source>
</reference>
<dbReference type="EMBL" id="SMRT01000003">
    <property type="protein sequence ID" value="TDF98610.1"/>
    <property type="molecule type" value="Genomic_DNA"/>
</dbReference>
<keyword evidence="3" id="KW-0804">Transcription</keyword>
<keyword evidence="1" id="KW-0805">Transcription regulation</keyword>
<dbReference type="PRINTS" id="PR00032">
    <property type="entry name" value="HTHARAC"/>
</dbReference>
<evidence type="ECO:0000256" key="5">
    <source>
        <dbReference type="SAM" id="Phobius"/>
    </source>
</evidence>
<dbReference type="PANTHER" id="PTHR43280">
    <property type="entry name" value="ARAC-FAMILY TRANSCRIPTIONAL REGULATOR"/>
    <property type="match status" value="1"/>
</dbReference>
<evidence type="ECO:0000256" key="4">
    <source>
        <dbReference type="SAM" id="MobiDB-lite"/>
    </source>
</evidence>
<name>A0A4R5KUL2_9BACL</name>
<evidence type="ECO:0000259" key="6">
    <source>
        <dbReference type="PROSITE" id="PS01124"/>
    </source>
</evidence>
<dbReference type="InterPro" id="IPR041522">
    <property type="entry name" value="CdaR_GGDEF"/>
</dbReference>
<dbReference type="Proteomes" id="UP000295636">
    <property type="component" value="Unassembled WGS sequence"/>
</dbReference>
<dbReference type="AlphaFoldDB" id="A0A4R5KUL2"/>
<keyword evidence="8" id="KW-1185">Reference proteome</keyword>
<gene>
    <name evidence="7" type="ORF">E1757_08685</name>
</gene>
<organism evidence="7 8">
    <name type="scientific">Paenibacillus piri</name>
    <dbReference type="NCBI Taxonomy" id="2547395"/>
    <lineage>
        <taxon>Bacteria</taxon>
        <taxon>Bacillati</taxon>
        <taxon>Bacillota</taxon>
        <taxon>Bacilli</taxon>
        <taxon>Bacillales</taxon>
        <taxon>Paenibacillaceae</taxon>
        <taxon>Paenibacillus</taxon>
    </lineage>
</organism>
<feature type="region of interest" description="Disordered" evidence="4">
    <location>
        <begin position="160"/>
        <end position="179"/>
    </location>
</feature>
<dbReference type="GO" id="GO:0003700">
    <property type="term" value="F:DNA-binding transcription factor activity"/>
    <property type="evidence" value="ECO:0007669"/>
    <property type="project" value="InterPro"/>
</dbReference>
<sequence length="784" mass="88951">MPKYLLRLFSFSFILAAIPVISIGLISYLIASNDIEDKVKEGNMQVLLQTQMRVEQVLKTLELTSLQYINSPLVNGALNASLTADDFIEVRNLSTGLYNLQTFAGIRDAHLINLQKDWVVSFASFGKYSSAAERDTFAAYAKHPNSSLFWVTSGVKTGKTGDNADKPADSDDKSAADAAVEETTSLPSIRMVYKIPVVPTTGQPKALLVVEILNSQVKSLISNNKKLGDVFILDRDGRNFLGENSDPETNKAIHELVLQKVRATDEESGFLNTSVNGTELGVSYRSSPYNGWVYISAVSIEDITKQSKKIAWITFFVCAILFLLIALFAFYGSRKMYSPIKRLFEFTRGIQVEGQDDRYQDEFVSIEERFRTLFSTEKQLQQQVSGQVTQLKEFFVLKLFSGQLSDNDFAYRSQMYGFPSDWKRLGVLTLQIDALQESRYGEHDRELLLFAINNIVGELVPQNRRFSPVLLDQSQVTLITSDSDDEEELKAYLHQTAELVKEKVNEFLQLQVSIGISRPFRKVTEAVQGYGESLEALKCRMSLGHAIIVHFEDIDAGKKAMEVTVYTQLKMLEDQLVNALKLGDVERVDAVFDKYISAIVEKGIHFNEYPALMMQLISKAFQLVQEQGGSVNNVLGEKASFEHFMKLNTLEDIIRWFKTVLFEPIIAFLNLQAESQYLNIANQMVKLVHERFDQEISLEACGSILNFHPVYLSRVFKKEMGINFSEYLADYRMNMAKSWLESTNWKISEIAEKLSYTNTTAFIRTFRKIVGVTPGQYRDQYNKQ</sequence>
<protein>
    <submittedName>
        <fullName evidence="7">Helix-turn-helix domain-containing protein</fullName>
    </submittedName>
</protein>
<dbReference type="InterPro" id="IPR009057">
    <property type="entry name" value="Homeodomain-like_sf"/>
</dbReference>
<evidence type="ECO:0000256" key="1">
    <source>
        <dbReference type="ARBA" id="ARBA00023015"/>
    </source>
</evidence>
<feature type="compositionally biased region" description="Basic and acidic residues" evidence="4">
    <location>
        <begin position="162"/>
        <end position="175"/>
    </location>
</feature>
<feature type="transmembrane region" description="Helical" evidence="5">
    <location>
        <begin position="6"/>
        <end position="31"/>
    </location>
</feature>
<feature type="domain" description="HTH araC/xylS-type" evidence="6">
    <location>
        <begin position="682"/>
        <end position="780"/>
    </location>
</feature>
<keyword evidence="5" id="KW-0472">Membrane</keyword>
<evidence type="ECO:0000313" key="8">
    <source>
        <dbReference type="Proteomes" id="UP000295636"/>
    </source>
</evidence>
<evidence type="ECO:0000313" key="7">
    <source>
        <dbReference type="EMBL" id="TDF98610.1"/>
    </source>
</evidence>
<keyword evidence="2" id="KW-0238">DNA-binding</keyword>
<comment type="caution">
    <text evidence="7">The sequence shown here is derived from an EMBL/GenBank/DDBJ whole genome shotgun (WGS) entry which is preliminary data.</text>
</comment>
<dbReference type="Pfam" id="PF17853">
    <property type="entry name" value="GGDEF_2"/>
    <property type="match status" value="1"/>
</dbReference>
<feature type="transmembrane region" description="Helical" evidence="5">
    <location>
        <begin position="310"/>
        <end position="331"/>
    </location>
</feature>
<dbReference type="GO" id="GO:0043565">
    <property type="term" value="F:sequence-specific DNA binding"/>
    <property type="evidence" value="ECO:0007669"/>
    <property type="project" value="InterPro"/>
</dbReference>
<dbReference type="RefSeq" id="WP_133226822.1">
    <property type="nucleotide sequence ID" value="NZ_SMRT01000003.1"/>
</dbReference>
<dbReference type="InterPro" id="IPR018060">
    <property type="entry name" value="HTH_AraC"/>
</dbReference>
<dbReference type="Pfam" id="PF12833">
    <property type="entry name" value="HTH_18"/>
    <property type="match status" value="1"/>
</dbReference>
<dbReference type="PANTHER" id="PTHR43280:SF10">
    <property type="entry name" value="REGULATORY PROTEIN POCR"/>
    <property type="match status" value="1"/>
</dbReference>
<dbReference type="SUPFAM" id="SSF46689">
    <property type="entry name" value="Homeodomain-like"/>
    <property type="match status" value="2"/>
</dbReference>
<dbReference type="OrthoDB" id="1975037at2"/>